<keyword evidence="1" id="KW-0472">Membrane</keyword>
<name>A0A1M4YIE8_9CLOT</name>
<evidence type="ECO:0000313" key="3">
    <source>
        <dbReference type="Proteomes" id="UP000184035"/>
    </source>
</evidence>
<dbReference type="Proteomes" id="UP000184035">
    <property type="component" value="Unassembled WGS sequence"/>
</dbReference>
<dbReference type="STRING" id="1533.SAMN05443638_1284"/>
<evidence type="ECO:0000256" key="1">
    <source>
        <dbReference type="SAM" id="Phobius"/>
    </source>
</evidence>
<protein>
    <submittedName>
        <fullName evidence="2">Prepilin-type N-terminal cleavage/methylation domain-containing protein</fullName>
    </submittedName>
</protein>
<dbReference type="AlphaFoldDB" id="A0A1M4YIE8"/>
<keyword evidence="3" id="KW-1185">Reference proteome</keyword>
<keyword evidence="1" id="KW-1133">Transmembrane helix</keyword>
<accession>A0A1M4YIE8</accession>
<feature type="transmembrane region" description="Helical" evidence="1">
    <location>
        <begin position="12"/>
        <end position="33"/>
    </location>
</feature>
<evidence type="ECO:0000313" key="2">
    <source>
        <dbReference type="EMBL" id="SHF05292.1"/>
    </source>
</evidence>
<proteinExistence type="predicted"/>
<sequence length="152" mass="17861">MLILRNFKRKKGFVLIELIVTLGILGIFSLIIIPSFNYIVGSEIRGKNIKKSNYYLEAVGKELKESLSKEDYLEITKGSNNINFYINLNHIKDENLWYKPLKSIERNKYLKENYIKVSIEEMENSFKVKVETNIKSKIGETKDNIEFIKEFL</sequence>
<keyword evidence="1" id="KW-0812">Transmembrane</keyword>
<dbReference type="NCBIfam" id="TIGR02532">
    <property type="entry name" value="IV_pilin_GFxxxE"/>
    <property type="match status" value="1"/>
</dbReference>
<dbReference type="RefSeq" id="WP_072897252.1">
    <property type="nucleotide sequence ID" value="NZ_FQVM01000028.1"/>
</dbReference>
<dbReference type="EMBL" id="FQVM01000028">
    <property type="protein sequence ID" value="SHF05292.1"/>
    <property type="molecule type" value="Genomic_DNA"/>
</dbReference>
<dbReference type="InterPro" id="IPR012902">
    <property type="entry name" value="N_methyl_site"/>
</dbReference>
<organism evidence="2 3">
    <name type="scientific">Clostridium fallax</name>
    <dbReference type="NCBI Taxonomy" id="1533"/>
    <lineage>
        <taxon>Bacteria</taxon>
        <taxon>Bacillati</taxon>
        <taxon>Bacillota</taxon>
        <taxon>Clostridia</taxon>
        <taxon>Eubacteriales</taxon>
        <taxon>Clostridiaceae</taxon>
        <taxon>Clostridium</taxon>
    </lineage>
</organism>
<reference evidence="2 3" key="1">
    <citation type="submission" date="2016-11" db="EMBL/GenBank/DDBJ databases">
        <authorList>
            <person name="Jaros S."/>
            <person name="Januszkiewicz K."/>
            <person name="Wedrychowicz H."/>
        </authorList>
    </citation>
    <scope>NUCLEOTIDE SEQUENCE [LARGE SCALE GENOMIC DNA]</scope>
    <source>
        <strain evidence="2 3">DSM 2631</strain>
    </source>
</reference>
<gene>
    <name evidence="2" type="ORF">SAMN05443638_1284</name>
</gene>